<evidence type="ECO:0000256" key="2">
    <source>
        <dbReference type="ARBA" id="ARBA00005912"/>
    </source>
</evidence>
<reference evidence="9" key="1">
    <citation type="submission" date="2016-01" db="EMBL/GenBank/DDBJ databases">
        <authorList>
            <person name="Mitreva M."/>
            <person name="Pepin K.H."/>
            <person name="Mihindukulasuriya K.A."/>
            <person name="Fulton R."/>
            <person name="Fronick C."/>
            <person name="O'Laughlin M."/>
            <person name="Miner T."/>
            <person name="Herter B."/>
            <person name="Rosa B.A."/>
            <person name="Cordes M."/>
            <person name="Tomlinson C."/>
            <person name="Wollam A."/>
            <person name="Palsikar V.B."/>
            <person name="Mardis E.R."/>
            <person name="Wilson R.K."/>
        </authorList>
    </citation>
    <scope>NUCLEOTIDE SEQUENCE [LARGE SCALE GENOMIC DNA]</scope>
    <source>
        <strain evidence="9">GED7749B</strain>
    </source>
</reference>
<evidence type="ECO:0000313" key="9">
    <source>
        <dbReference type="Proteomes" id="UP000070376"/>
    </source>
</evidence>
<dbReference type="GO" id="GO:0043023">
    <property type="term" value="F:ribosomal large subunit binding"/>
    <property type="evidence" value="ECO:0007669"/>
    <property type="project" value="TreeGrafter"/>
</dbReference>
<name>A0A133K9R5_HEYCO</name>
<dbReference type="HAMAP" id="MF_00040">
    <property type="entry name" value="RRF"/>
    <property type="match status" value="1"/>
</dbReference>
<evidence type="ECO:0000256" key="3">
    <source>
        <dbReference type="ARBA" id="ARBA00022490"/>
    </source>
</evidence>
<dbReference type="NCBIfam" id="TIGR00496">
    <property type="entry name" value="frr"/>
    <property type="match status" value="1"/>
</dbReference>
<dbReference type="FunFam" id="1.10.132.20:FF:000001">
    <property type="entry name" value="Ribosome-recycling factor"/>
    <property type="match status" value="1"/>
</dbReference>
<organism evidence="8 9">
    <name type="scientific">Heyndrickxia coagulans</name>
    <name type="common">Weizmannia coagulans</name>
    <dbReference type="NCBI Taxonomy" id="1398"/>
    <lineage>
        <taxon>Bacteria</taxon>
        <taxon>Bacillati</taxon>
        <taxon>Bacillota</taxon>
        <taxon>Bacilli</taxon>
        <taxon>Bacillales</taxon>
        <taxon>Bacillaceae</taxon>
        <taxon>Heyndrickxia</taxon>
    </lineage>
</organism>
<dbReference type="InterPro" id="IPR023584">
    <property type="entry name" value="Ribosome_recyc_fac_dom"/>
</dbReference>
<proteinExistence type="inferred from homology"/>
<feature type="region of interest" description="Disordered" evidence="6">
    <location>
        <begin position="139"/>
        <end position="158"/>
    </location>
</feature>
<dbReference type="GO" id="GO:0005737">
    <property type="term" value="C:cytoplasm"/>
    <property type="evidence" value="ECO:0007669"/>
    <property type="project" value="UniProtKB-SubCell"/>
</dbReference>
<dbReference type="Pfam" id="PF01765">
    <property type="entry name" value="RRF"/>
    <property type="match status" value="1"/>
</dbReference>
<comment type="caution">
    <text evidence="8">The sequence shown here is derived from an EMBL/GenBank/DDBJ whole genome shotgun (WGS) entry which is preliminary data.</text>
</comment>
<evidence type="ECO:0000256" key="5">
    <source>
        <dbReference type="HAMAP-Rule" id="MF_00040"/>
    </source>
</evidence>
<dbReference type="InterPro" id="IPR036191">
    <property type="entry name" value="RRF_sf"/>
</dbReference>
<keyword evidence="4 5" id="KW-0648">Protein biosynthesis</keyword>
<comment type="similarity">
    <text evidence="2 5">Belongs to the RRF family.</text>
</comment>
<evidence type="ECO:0000256" key="6">
    <source>
        <dbReference type="SAM" id="MobiDB-lite"/>
    </source>
</evidence>
<dbReference type="PATRIC" id="fig|1398.22.peg.4039"/>
<dbReference type="SUPFAM" id="SSF55194">
    <property type="entry name" value="Ribosome recycling factor, RRF"/>
    <property type="match status" value="1"/>
</dbReference>
<dbReference type="InterPro" id="IPR002661">
    <property type="entry name" value="Ribosome_recyc_fac"/>
</dbReference>
<evidence type="ECO:0000313" key="8">
    <source>
        <dbReference type="EMBL" id="KWZ76280.1"/>
    </source>
</evidence>
<dbReference type="Proteomes" id="UP000070376">
    <property type="component" value="Unassembled WGS sequence"/>
</dbReference>
<dbReference type="GO" id="GO:0006415">
    <property type="term" value="P:translational termination"/>
    <property type="evidence" value="ECO:0007669"/>
    <property type="project" value="UniProtKB-UniRule"/>
</dbReference>
<comment type="function">
    <text evidence="5">Responsible for the release of ribosomes from messenger RNA at the termination of protein biosynthesis. May increase the efficiency of translation by recycling ribosomes from one round of translation to another.</text>
</comment>
<keyword evidence="3 5" id="KW-0963">Cytoplasm</keyword>
<evidence type="ECO:0000256" key="1">
    <source>
        <dbReference type="ARBA" id="ARBA00004496"/>
    </source>
</evidence>
<dbReference type="Gene3D" id="3.30.1360.40">
    <property type="match status" value="1"/>
</dbReference>
<sequence length="186" mass="21064">MMANQVIDTAKDKMAKAIQAFQRELGSIRAGRANAALLDKITIDYYGARTPVNQLASISVPEARLMVIQPYDKTVLGEIERAILKSDLGLTPNNDGSVIRLSIPPLTEERRKELVKLIKKEAEEAKVAIRNVRRDANDELKKQEKNGEITEDEHRGFAEDVQRITDQHIQKIDKMTKTKEQEIMEV</sequence>
<feature type="domain" description="Ribosome recycling factor" evidence="7">
    <location>
        <begin position="21"/>
        <end position="184"/>
    </location>
</feature>
<gene>
    <name evidence="5" type="primary">frr</name>
    <name evidence="8" type="ORF">HMPREF3213_04033</name>
</gene>
<dbReference type="PANTHER" id="PTHR20982">
    <property type="entry name" value="RIBOSOME RECYCLING FACTOR"/>
    <property type="match status" value="1"/>
</dbReference>
<dbReference type="AlphaFoldDB" id="A0A133K9R5"/>
<comment type="subcellular location">
    <subcellularLocation>
        <location evidence="1 5">Cytoplasm</location>
    </subcellularLocation>
</comment>
<dbReference type="EMBL" id="LRPN01000211">
    <property type="protein sequence ID" value="KWZ76280.1"/>
    <property type="molecule type" value="Genomic_DNA"/>
</dbReference>
<dbReference type="CDD" id="cd00520">
    <property type="entry name" value="RRF"/>
    <property type="match status" value="1"/>
</dbReference>
<accession>A0A133K9R5</accession>
<dbReference type="PANTHER" id="PTHR20982:SF3">
    <property type="entry name" value="MITOCHONDRIAL RIBOSOME RECYCLING FACTOR PSEUDO 1"/>
    <property type="match status" value="1"/>
</dbReference>
<protein>
    <recommendedName>
        <fullName evidence="5">Ribosome-recycling factor</fullName>
        <shortName evidence="5">RRF</shortName>
    </recommendedName>
    <alternativeName>
        <fullName evidence="5">Ribosome-releasing factor</fullName>
    </alternativeName>
</protein>
<evidence type="ECO:0000259" key="7">
    <source>
        <dbReference type="Pfam" id="PF01765"/>
    </source>
</evidence>
<dbReference type="Gene3D" id="1.10.132.20">
    <property type="entry name" value="Ribosome-recycling factor"/>
    <property type="match status" value="1"/>
</dbReference>
<evidence type="ECO:0000256" key="4">
    <source>
        <dbReference type="ARBA" id="ARBA00022917"/>
    </source>
</evidence>
<dbReference type="FunFam" id="3.30.1360.40:FF:000001">
    <property type="entry name" value="Ribosome-recycling factor"/>
    <property type="match status" value="1"/>
</dbReference>